<dbReference type="EMBL" id="CM001466">
    <property type="protein sequence ID" value="EHY86994.1"/>
    <property type="molecule type" value="Genomic_DNA"/>
</dbReference>
<feature type="non-terminal residue" evidence="1">
    <location>
        <position position="43"/>
    </location>
</feature>
<proteinExistence type="predicted"/>
<reference evidence="1 2" key="1">
    <citation type="journal article" date="2012" name="Stand. Genomic Sci.">
        <title>Genome sequence of the soil bacterium Saccharomonospora azurea type strain (NA-128(T)).</title>
        <authorList>
            <person name="Klenk H.P."/>
            <person name="Held B."/>
            <person name="Lucas S."/>
            <person name="Lapidus A."/>
            <person name="Copeland A."/>
            <person name="Hammon N."/>
            <person name="Pitluck S."/>
            <person name="Goodwin L.A."/>
            <person name="Han C."/>
            <person name="Tapia R."/>
            <person name="Brambilla E.M."/>
            <person name="Potter G."/>
            <person name="Land M."/>
            <person name="Ivanova N."/>
            <person name="Rohde M."/>
            <person name="Goker M."/>
            <person name="Detter J.C."/>
            <person name="Kyrpides N.C."/>
            <person name="Woyke T."/>
        </authorList>
    </citation>
    <scope>NUCLEOTIDE SEQUENCE [LARGE SCALE GENOMIC DNA]</scope>
    <source>
        <strain evidence="1 2">NA-128</strain>
    </source>
</reference>
<protein>
    <submittedName>
        <fullName evidence="1">Uncharacterized protein</fullName>
    </submittedName>
</protein>
<dbReference type="HOGENOM" id="CLU_3244346_0_0_11"/>
<evidence type="ECO:0000313" key="1">
    <source>
        <dbReference type="EMBL" id="EHY86994.1"/>
    </source>
</evidence>
<dbReference type="AlphaFoldDB" id="H8G3B6"/>
<organism evidence="1 2">
    <name type="scientific">Saccharomonospora azurea NA-128</name>
    <dbReference type="NCBI Taxonomy" id="882081"/>
    <lineage>
        <taxon>Bacteria</taxon>
        <taxon>Bacillati</taxon>
        <taxon>Actinomycetota</taxon>
        <taxon>Actinomycetes</taxon>
        <taxon>Pseudonocardiales</taxon>
        <taxon>Pseudonocardiaceae</taxon>
        <taxon>Saccharomonospora</taxon>
    </lineage>
</organism>
<name>H8G3B6_9PSEU</name>
<dbReference type="Proteomes" id="UP000004705">
    <property type="component" value="Chromosome"/>
</dbReference>
<gene>
    <name evidence="1" type="ORF">SacazDRAFT_00006</name>
</gene>
<sequence>MLASVTRRNFVFARRMARCAVGIRQRAPRRTVGIRRRTPRGPL</sequence>
<keyword evidence="2" id="KW-1185">Reference proteome</keyword>
<accession>H8G3B6</accession>
<evidence type="ECO:0000313" key="2">
    <source>
        <dbReference type="Proteomes" id="UP000004705"/>
    </source>
</evidence>